<comment type="caution">
    <text evidence="3">The sequence shown here is derived from an EMBL/GenBank/DDBJ whole genome shotgun (WGS) entry which is preliminary data.</text>
</comment>
<evidence type="ECO:0000256" key="1">
    <source>
        <dbReference type="SAM" id="MobiDB-lite"/>
    </source>
</evidence>
<protein>
    <submittedName>
        <fullName evidence="3">Uncharacterized protein</fullName>
    </submittedName>
</protein>
<organism evidence="3 5">
    <name type="scientific">Parenemella sanctibonifatiensis</name>
    <dbReference type="NCBI Taxonomy" id="2016505"/>
    <lineage>
        <taxon>Bacteria</taxon>
        <taxon>Bacillati</taxon>
        <taxon>Actinomycetota</taxon>
        <taxon>Actinomycetes</taxon>
        <taxon>Propionibacteriales</taxon>
        <taxon>Propionibacteriaceae</taxon>
        <taxon>Parenemella</taxon>
    </lineage>
</organism>
<evidence type="ECO:0000313" key="5">
    <source>
        <dbReference type="Proteomes" id="UP000216533"/>
    </source>
</evidence>
<dbReference type="RefSeq" id="WP_094450013.1">
    <property type="nucleotide sequence ID" value="NZ_NMVI01000011.1"/>
</dbReference>
<accession>A0A255EAJ9</accession>
<dbReference type="Proteomes" id="UP000216533">
    <property type="component" value="Unassembled WGS sequence"/>
</dbReference>
<proteinExistence type="predicted"/>
<keyword evidence="4" id="KW-1185">Reference proteome</keyword>
<dbReference type="EMBL" id="NMVI01000011">
    <property type="protein sequence ID" value="OYN88798.1"/>
    <property type="molecule type" value="Genomic_DNA"/>
</dbReference>
<name>A0A255EB62_9ACTN</name>
<reference evidence="4 5" key="1">
    <citation type="submission" date="2017-07" db="EMBL/GenBank/DDBJ databases">
        <title>Draft whole genome sequences of clinical Proprionibacteriaceae strains.</title>
        <authorList>
            <person name="Bernier A.-M."/>
            <person name="Bernard K."/>
            <person name="Domingo M.-C."/>
        </authorList>
    </citation>
    <scope>NUCLEOTIDE SEQUENCE [LARGE SCALE GENOMIC DNA]</scope>
    <source>
        <strain evidence="2 4">NML 150081</strain>
        <strain evidence="3 5">NML 160184</strain>
    </source>
</reference>
<dbReference type="AlphaFoldDB" id="A0A255EB62"/>
<evidence type="ECO:0000313" key="3">
    <source>
        <dbReference type="EMBL" id="OYN88798.1"/>
    </source>
</evidence>
<evidence type="ECO:0000313" key="2">
    <source>
        <dbReference type="EMBL" id="OYN88589.1"/>
    </source>
</evidence>
<dbReference type="Proteomes" id="UP000216300">
    <property type="component" value="Unassembled WGS sequence"/>
</dbReference>
<dbReference type="EMBL" id="NMVJ01000011">
    <property type="protein sequence ID" value="OYN88589.1"/>
    <property type="molecule type" value="Genomic_DNA"/>
</dbReference>
<accession>A0A255EB62</accession>
<sequence length="171" mass="18793">MSFDLYFVAPSQAGSDSPDLASGGLTEAGRTQWQRITAQLRELMSDLEVQDGRDQVRLAGASGAIGIDWSSERLHLVVPYWFTDEDQARTVTALLYRVVEIVENETALSSWDDQAKAEFSEDQLPQVAADILERSRIAADMVARRQSNGEPLPEGAEPGAHESGPISEVFR</sequence>
<feature type="region of interest" description="Disordered" evidence="1">
    <location>
        <begin position="143"/>
        <end position="171"/>
    </location>
</feature>
<gene>
    <name evidence="2" type="ORF">CGZ91_13345</name>
    <name evidence="3" type="ORF">CGZ92_03585</name>
</gene>
<evidence type="ECO:0000313" key="4">
    <source>
        <dbReference type="Proteomes" id="UP000216300"/>
    </source>
</evidence>